<dbReference type="Pfam" id="PF00149">
    <property type="entry name" value="Metallophos"/>
    <property type="match status" value="1"/>
</dbReference>
<dbReference type="Pfam" id="PF01391">
    <property type="entry name" value="Collagen"/>
    <property type="match status" value="1"/>
</dbReference>
<dbReference type="PANTHER" id="PTHR40446">
    <property type="entry name" value="N-ACETYLGLUCOSAMINE-1-PHOSPHODIESTER ALPHA-N-ACETYLGLUCOSAMINIDASE"/>
    <property type="match status" value="1"/>
</dbReference>
<name>A0A6J7K5F6_9ZZZZ</name>
<dbReference type="InterPro" id="IPR013783">
    <property type="entry name" value="Ig-like_fold"/>
</dbReference>
<dbReference type="PROSITE" id="PS51318">
    <property type="entry name" value="TAT"/>
    <property type="match status" value="1"/>
</dbReference>
<feature type="region of interest" description="Disordered" evidence="1">
    <location>
        <begin position="1244"/>
        <end position="1305"/>
    </location>
</feature>
<dbReference type="InterPro" id="IPR018711">
    <property type="entry name" value="NAGPA"/>
</dbReference>
<protein>
    <submittedName>
        <fullName evidence="4">Unannotated protein</fullName>
    </submittedName>
</protein>
<dbReference type="Gene3D" id="3.60.21.10">
    <property type="match status" value="1"/>
</dbReference>
<reference evidence="4" key="1">
    <citation type="submission" date="2020-05" db="EMBL/GenBank/DDBJ databases">
        <authorList>
            <person name="Chiriac C."/>
            <person name="Salcher M."/>
            <person name="Ghai R."/>
            <person name="Kavagutti S V."/>
        </authorList>
    </citation>
    <scope>NUCLEOTIDE SEQUENCE</scope>
</reference>
<dbReference type="InterPro" id="IPR006311">
    <property type="entry name" value="TAT_signal"/>
</dbReference>
<dbReference type="PANTHER" id="PTHR40446:SF2">
    <property type="entry name" value="N-ACETYLGLUCOSAMINE-1-PHOSPHODIESTER ALPHA-N-ACETYLGLUCOSAMINIDASE"/>
    <property type="match status" value="1"/>
</dbReference>
<dbReference type="Pfam" id="PF09992">
    <property type="entry name" value="NAGPA"/>
    <property type="match status" value="1"/>
</dbReference>
<dbReference type="InterPro" id="IPR029052">
    <property type="entry name" value="Metallo-depent_PP-like"/>
</dbReference>
<dbReference type="GO" id="GO:0016787">
    <property type="term" value="F:hydrolase activity"/>
    <property type="evidence" value="ECO:0007669"/>
    <property type="project" value="InterPro"/>
</dbReference>
<dbReference type="SUPFAM" id="SSF56300">
    <property type="entry name" value="Metallo-dependent phosphatases"/>
    <property type="match status" value="1"/>
</dbReference>
<dbReference type="EMBL" id="CAFBMK010000336">
    <property type="protein sequence ID" value="CAB4950361.1"/>
    <property type="molecule type" value="Genomic_DNA"/>
</dbReference>
<gene>
    <name evidence="4" type="ORF">UFOPK3564_03456</name>
</gene>
<proteinExistence type="predicted"/>
<sequence>MSRSPSPARRRARTAAAAVLAALALPTAAHAAPPLSLVDETEPLGPGVVLQHQKYLAPTGWVDRQVLTVDLQNPAVTTDLLHADAVAQGSALSKQAKAADAVAGVNGDFFDIGNSNASLGFEIAGGALRKSGTRNGGQSIGVTRDGIGRLANLALAAKATWGGTDHPVAGLNQVGVPAGGIGAYTSTWGSYDRATQVAGAGSVAEVHVADGKVVRAAAAPGSGTLPTGVTALVGREAGADALRTLAVGDPVALSFGISPQAASEFRFAVGTDAQLVRDGAAVPDAEANAGASGAAIAPRTAMGFADDGRRMILLTVDGPGGTGKGGATLPQVARMLDDLGAETAVNLDGGGSTTMVGRGLGLPDATVRNVPSDGNERSDPNGVGVIVTKGNGRVEDLVVRAAGDAPRTFPGLHRTLTASAVDDHQYPVPIARGDVRWSADEGTVAGGLLRAPDAPGTKVVVRSTTDGARADTPVRVLGRLRTLETSTRRLSIADTSTPVTLRVTGRDAEGYAAPVEAVDLDLDYDAKVVRVQPSGGALKITPLATGGTVLTLKAGGRTVKVPTTVGVETTEIHRFDHDDETSQWVPNGTSGTEKTLSKVPEGLKLTYRKARNMGITKQPLSSAIPAPGQPLRLRVRVWADVATEYSNLAWIDASGARKSQLKPGLQPGWNTREWDMPADTKFPVKVSEFQVVETNTARQSDGSFVIEKIEADNAPAVDLPAQEPLVQDDLFSPDGRTNGKDDWSFATLSDVQFTAADPTLAKVGIAALERIRKGRPDLVVLNGDITDLGAPADLTLARKTLEAGGCDLIPVGSEPASGSTPDPATGKVPCYYVPGNHEAYTAAGQGALDAFTAEFGRPYRTFDHKGTRFILLNSALGSLRGSDFAQLAMFEDALRTAKTDEGVENVVVFAHHPVDDPAETKASRLGDRDEVALIQRLLTDFREDSDKGVSMVGSHAQIADVHRVEGVPYTVLPSSGKAPYGTPDRGGFTGFLEWNVDRDASAGGQWLTADVNAFAQSITLNAPEQVEVGSTALLSGSIVQPSGVADGTRVVPLAYPMSVHWGGEGLALGTGRDAATAARKAGALAILDPRTRELTGLRTGTLEVAVTSESMREYTDEASLAPVTTKRTIEVRPSTGPGPRSTATVPAFAPQPATTVSRAQVVTVGNGGDAPLELSKARIVAGDEASKGEFLLADDGCAERTVAPDASCEILVRFAPAREDATSTAELVLDTNTADGELRVALTGTSTTVPKGADGAAGAPGATGPQGTPGRDGAPGATGPKGDRGATGAVGPKGPKGARGPRGATPRVAVSCRLVNGRRSVRCTVRATTRAQSRSTVRATVRLAGRTRTVARRGGATFTVDAGRTLSRTTRVRVAARIGDADRTITVVTGRKARTTALTR</sequence>
<feature type="compositionally biased region" description="Low complexity" evidence="1">
    <location>
        <begin position="1286"/>
        <end position="1295"/>
    </location>
</feature>
<evidence type="ECO:0000259" key="3">
    <source>
        <dbReference type="Pfam" id="PF09992"/>
    </source>
</evidence>
<evidence type="ECO:0000256" key="1">
    <source>
        <dbReference type="SAM" id="MobiDB-lite"/>
    </source>
</evidence>
<dbReference type="Gene3D" id="2.60.40.10">
    <property type="entry name" value="Immunoglobulins"/>
    <property type="match status" value="1"/>
</dbReference>
<organism evidence="4">
    <name type="scientific">freshwater metagenome</name>
    <dbReference type="NCBI Taxonomy" id="449393"/>
    <lineage>
        <taxon>unclassified sequences</taxon>
        <taxon>metagenomes</taxon>
        <taxon>ecological metagenomes</taxon>
    </lineage>
</organism>
<evidence type="ECO:0000313" key="4">
    <source>
        <dbReference type="EMBL" id="CAB4950361.1"/>
    </source>
</evidence>
<accession>A0A6J7K5F6</accession>
<evidence type="ECO:0000259" key="2">
    <source>
        <dbReference type="Pfam" id="PF00149"/>
    </source>
</evidence>
<feature type="domain" description="Phosphodiester glycosidase" evidence="3">
    <location>
        <begin position="205"/>
        <end position="385"/>
    </location>
</feature>
<dbReference type="InterPro" id="IPR004843">
    <property type="entry name" value="Calcineurin-like_PHP"/>
</dbReference>
<feature type="compositionally biased region" description="Low complexity" evidence="1">
    <location>
        <begin position="1252"/>
        <end position="1269"/>
    </location>
</feature>
<feature type="domain" description="Calcineurin-like phosphoesterase" evidence="2">
    <location>
        <begin position="766"/>
        <end position="932"/>
    </location>
</feature>
<dbReference type="InterPro" id="IPR008160">
    <property type="entry name" value="Collagen"/>
</dbReference>